<name>A0AAW0ER70_9TRYP</name>
<dbReference type="GO" id="GO:0008270">
    <property type="term" value="F:zinc ion binding"/>
    <property type="evidence" value="ECO:0007669"/>
    <property type="project" value="UniProtKB-KW"/>
</dbReference>
<dbReference type="AlphaFoldDB" id="A0AAW0ER70"/>
<dbReference type="PROSITE" id="PS51050">
    <property type="entry name" value="ZF_CW"/>
    <property type="match status" value="1"/>
</dbReference>
<gene>
    <name evidence="7" type="ORF">NESM_000531500</name>
</gene>
<dbReference type="Proteomes" id="UP001430356">
    <property type="component" value="Unassembled WGS sequence"/>
</dbReference>
<reference evidence="7 8" key="1">
    <citation type="journal article" date="2021" name="MBio">
        <title>A New Model Trypanosomatid, Novymonas esmeraldas: Genomic Perception of Its 'Candidatus Pandoraea novymonadis' Endosymbiont.</title>
        <authorList>
            <person name="Zakharova A."/>
            <person name="Saura A."/>
            <person name="Butenko A."/>
            <person name="Podesvova L."/>
            <person name="Warmusova S."/>
            <person name="Kostygov A.Y."/>
            <person name="Nenarokova A."/>
            <person name="Lukes J."/>
            <person name="Opperdoes F.R."/>
            <person name="Yurchenko V."/>
        </authorList>
    </citation>
    <scope>NUCLEOTIDE SEQUENCE [LARGE SCALE GENOMIC DNA]</scope>
    <source>
        <strain evidence="7 8">E262AT.01</strain>
    </source>
</reference>
<organism evidence="7 8">
    <name type="scientific">Novymonas esmeraldas</name>
    <dbReference type="NCBI Taxonomy" id="1808958"/>
    <lineage>
        <taxon>Eukaryota</taxon>
        <taxon>Discoba</taxon>
        <taxon>Euglenozoa</taxon>
        <taxon>Kinetoplastea</taxon>
        <taxon>Metakinetoplastina</taxon>
        <taxon>Trypanosomatida</taxon>
        <taxon>Trypanosomatidae</taxon>
        <taxon>Novymonas</taxon>
    </lineage>
</organism>
<evidence type="ECO:0000256" key="1">
    <source>
        <dbReference type="ARBA" id="ARBA00022723"/>
    </source>
</evidence>
<dbReference type="InterPro" id="IPR036427">
    <property type="entry name" value="Bromodomain-like_sf"/>
</dbReference>
<feature type="region of interest" description="Disordered" evidence="5">
    <location>
        <begin position="697"/>
        <end position="719"/>
    </location>
</feature>
<evidence type="ECO:0000256" key="3">
    <source>
        <dbReference type="ARBA" id="ARBA00022833"/>
    </source>
</evidence>
<evidence type="ECO:0000256" key="2">
    <source>
        <dbReference type="ARBA" id="ARBA00022771"/>
    </source>
</evidence>
<feature type="domain" description="CW-type" evidence="6">
    <location>
        <begin position="645"/>
        <end position="691"/>
    </location>
</feature>
<evidence type="ECO:0000256" key="4">
    <source>
        <dbReference type="ARBA" id="ARBA00023117"/>
    </source>
</evidence>
<feature type="compositionally biased region" description="Pro residues" evidence="5">
    <location>
        <begin position="171"/>
        <end position="181"/>
    </location>
</feature>
<keyword evidence="2" id="KW-0863">Zinc-finger</keyword>
<protein>
    <recommendedName>
        <fullName evidence="6">CW-type domain-containing protein</fullName>
    </recommendedName>
</protein>
<feature type="compositionally biased region" description="Low complexity" evidence="5">
    <location>
        <begin position="151"/>
        <end position="170"/>
    </location>
</feature>
<feature type="compositionally biased region" description="Gly residues" evidence="5">
    <location>
        <begin position="23"/>
        <end position="33"/>
    </location>
</feature>
<feature type="region of interest" description="Disordered" evidence="5">
    <location>
        <begin position="746"/>
        <end position="849"/>
    </location>
</feature>
<evidence type="ECO:0000259" key="6">
    <source>
        <dbReference type="PROSITE" id="PS51050"/>
    </source>
</evidence>
<keyword evidence="8" id="KW-1185">Reference proteome</keyword>
<feature type="compositionally biased region" description="Polar residues" evidence="5">
    <location>
        <begin position="34"/>
        <end position="52"/>
    </location>
</feature>
<proteinExistence type="predicted"/>
<dbReference type="EMBL" id="JAECZO010000066">
    <property type="protein sequence ID" value="KAK7195982.1"/>
    <property type="molecule type" value="Genomic_DNA"/>
</dbReference>
<keyword evidence="1" id="KW-0479">Metal-binding</keyword>
<keyword evidence="3" id="KW-0862">Zinc</keyword>
<feature type="compositionally biased region" description="Low complexity" evidence="5">
    <location>
        <begin position="698"/>
        <end position="714"/>
    </location>
</feature>
<dbReference type="SUPFAM" id="SSF47370">
    <property type="entry name" value="Bromodomain"/>
    <property type="match status" value="1"/>
</dbReference>
<evidence type="ECO:0000256" key="5">
    <source>
        <dbReference type="SAM" id="MobiDB-lite"/>
    </source>
</evidence>
<sequence length="911" mass="94196">MEWPLAQTPFTDIVVEEEEDGGGGDVSSRGGGPSTTASRTPPQPIHQQQPRSRFSDALDRPESAAPSADAGAHESRGLRLTLRSSPAVATVATVATAVAPLRRTLQLRLTPASPDGAPAPPLPTPPPTPPPPSPPPPPGRSARKRVDPVTAAAAAATARPQRSGAAAVRPAPAPPAPPPPTTSTTTSASPEEVTAEARRIAALAARPASAALCLDWWMRLCHVDTHALFTSQPNTFEAPLRPLATASAAVFYYALTRCFEEWRRAHWESLVVLRGTGSAGVRRRGHRAAGPGTVRDPEMLAYANAVWYEALRVQRLMSQALLQSTDAEGGWTFEVGCRSAVLAAIGADAESAAAYQLCNSSSTAAPAASEALTAAVTVSLTAEATPAAPTSGRLTLRVPTAARVLSLLHVLDRLWAALPTSLPFRMPVSEMEAPGYYRSTRDPVSICQLYVETLNGMSAPAQRTCARQLTARARRVRDVLQQQPCDDGGGAAVSEEAAALFFSYADVRERLTTMKSNCDEYNGGGGELSELAAALLSLGVKILRDVQAAEDSHHAPTAQGGGADGATSVTPTWVVSPEELASTLFPPTAEAADVVPPHLRHPRSPAAAATVMTGAAAGGRHGRLLRLPSTAASVAADPPAAAAATAATPIWMQCCDCRAWHRLAAHSDCAPDTWTCRQLGLTCTPAASRRTVSKRAKTASAASQRAARQCDVDSSGGGGGGGDVDDLPLAAVLAAAAKLNTAAAAQTAAQRKRGRAEQRRRRSSTAAAAAEGDRARKKMRVAPTARSSSRSDSTCSSSDDSDSSSSSSSSTSSSSSGGSSSSSSTSSTATTPAPPPAQRTSKRATVATHALPRAAAVAAPTTASRASRAAAAALVHVAQAVAALEARPLHDDPFEQLEQVKQLEKQLSSAR</sequence>
<keyword evidence="4" id="KW-0103">Bromodomain</keyword>
<feature type="compositionally biased region" description="Basic and acidic residues" evidence="5">
    <location>
        <begin position="53"/>
        <end position="62"/>
    </location>
</feature>
<dbReference type="InterPro" id="IPR011124">
    <property type="entry name" value="Znf_CW"/>
</dbReference>
<feature type="compositionally biased region" description="Pro residues" evidence="5">
    <location>
        <begin position="117"/>
        <end position="139"/>
    </location>
</feature>
<feature type="region of interest" description="Disordered" evidence="5">
    <location>
        <begin position="1"/>
        <end position="194"/>
    </location>
</feature>
<evidence type="ECO:0000313" key="8">
    <source>
        <dbReference type="Proteomes" id="UP001430356"/>
    </source>
</evidence>
<feature type="compositionally biased region" description="Low complexity" evidence="5">
    <location>
        <begin position="787"/>
        <end position="831"/>
    </location>
</feature>
<feature type="compositionally biased region" description="Basic residues" evidence="5">
    <location>
        <begin position="750"/>
        <end position="763"/>
    </location>
</feature>
<feature type="compositionally biased region" description="Low complexity" evidence="5">
    <location>
        <begin position="182"/>
        <end position="192"/>
    </location>
</feature>
<comment type="caution">
    <text evidence="7">The sequence shown here is derived from an EMBL/GenBank/DDBJ whole genome shotgun (WGS) entry which is preliminary data.</text>
</comment>
<evidence type="ECO:0000313" key="7">
    <source>
        <dbReference type="EMBL" id="KAK7195982.1"/>
    </source>
</evidence>
<accession>A0AAW0ER70</accession>
<feature type="compositionally biased region" description="Low complexity" evidence="5">
    <location>
        <begin position="87"/>
        <end position="116"/>
    </location>
</feature>